<dbReference type="Proteomes" id="UP000824540">
    <property type="component" value="Unassembled WGS sequence"/>
</dbReference>
<gene>
    <name evidence="3" type="ORF">JZ751_013983</name>
</gene>
<evidence type="ECO:0000259" key="2">
    <source>
        <dbReference type="PROSITE" id="PS50206"/>
    </source>
</evidence>
<keyword evidence="4" id="KW-1185">Reference proteome</keyword>
<evidence type="ECO:0000313" key="4">
    <source>
        <dbReference type="Proteomes" id="UP000824540"/>
    </source>
</evidence>
<feature type="domain" description="Rhodanese" evidence="2">
    <location>
        <begin position="94"/>
        <end position="137"/>
    </location>
</feature>
<dbReference type="Gene3D" id="3.40.250.10">
    <property type="entry name" value="Rhodanese-like domain"/>
    <property type="match status" value="1"/>
</dbReference>
<reference evidence="3" key="1">
    <citation type="thesis" date="2021" institute="BYU ScholarsArchive" country="Provo, UT, USA">
        <title>Applications of and Algorithms for Genome Assembly and Genomic Analyses with an Emphasis on Marine Teleosts.</title>
        <authorList>
            <person name="Pickett B.D."/>
        </authorList>
    </citation>
    <scope>NUCLEOTIDE SEQUENCE</scope>
    <source>
        <strain evidence="3">HI-2016</strain>
    </source>
</reference>
<dbReference type="PANTHER" id="PTHR44086">
    <property type="entry name" value="THIOSULFATE SULFURTRANSFERASE RDL2, MITOCHONDRIAL-RELATED"/>
    <property type="match status" value="1"/>
</dbReference>
<dbReference type="AlphaFoldDB" id="A0A8T2MYF1"/>
<dbReference type="InterPro" id="IPR036873">
    <property type="entry name" value="Rhodanese-like_dom_sf"/>
</dbReference>
<keyword evidence="1" id="KW-0732">Signal</keyword>
<comment type="caution">
    <text evidence="3">The sequence shown here is derived from an EMBL/GenBank/DDBJ whole genome shotgun (WGS) entry which is preliminary data.</text>
</comment>
<feature type="signal peptide" evidence="1">
    <location>
        <begin position="1"/>
        <end position="22"/>
    </location>
</feature>
<dbReference type="OrthoDB" id="566238at2759"/>
<dbReference type="PANTHER" id="PTHR44086:SF14">
    <property type="entry name" value="RHODANESE DOMAIN-CONTAINING PROTEIN"/>
    <property type="match status" value="1"/>
</dbReference>
<name>A0A8T2MYF1_9TELE</name>
<dbReference type="PROSITE" id="PS50206">
    <property type="entry name" value="RHODANESE_3"/>
    <property type="match status" value="1"/>
</dbReference>
<sequence>MQLLSFILNMVAVLLLRRAVTAAADALGTIPGYCGGSTQQKCGIRTSVGLNDGTQSTDSSGSVVSYQQLKALLSSHSVQLFDLLFDVAAPQKDDENIVFHCQSGRRSATALGIAHRLGFTRARHYAGGYSEWAEREGLRG</sequence>
<feature type="chain" id="PRO_5035837265" description="Rhodanese domain-containing protein" evidence="1">
    <location>
        <begin position="23"/>
        <end position="140"/>
    </location>
</feature>
<dbReference type="SUPFAM" id="SSF52821">
    <property type="entry name" value="Rhodanese/Cell cycle control phosphatase"/>
    <property type="match status" value="1"/>
</dbReference>
<dbReference type="InterPro" id="IPR001763">
    <property type="entry name" value="Rhodanese-like_dom"/>
</dbReference>
<evidence type="ECO:0000313" key="3">
    <source>
        <dbReference type="EMBL" id="KAG9332954.1"/>
    </source>
</evidence>
<dbReference type="Pfam" id="PF00581">
    <property type="entry name" value="Rhodanese"/>
    <property type="match status" value="1"/>
</dbReference>
<protein>
    <recommendedName>
        <fullName evidence="2">Rhodanese domain-containing protein</fullName>
    </recommendedName>
</protein>
<organism evidence="3 4">
    <name type="scientific">Albula glossodonta</name>
    <name type="common">roundjaw bonefish</name>
    <dbReference type="NCBI Taxonomy" id="121402"/>
    <lineage>
        <taxon>Eukaryota</taxon>
        <taxon>Metazoa</taxon>
        <taxon>Chordata</taxon>
        <taxon>Craniata</taxon>
        <taxon>Vertebrata</taxon>
        <taxon>Euteleostomi</taxon>
        <taxon>Actinopterygii</taxon>
        <taxon>Neopterygii</taxon>
        <taxon>Teleostei</taxon>
        <taxon>Albuliformes</taxon>
        <taxon>Albulidae</taxon>
        <taxon>Albula</taxon>
    </lineage>
</organism>
<accession>A0A8T2MYF1</accession>
<dbReference type="EMBL" id="JAFBMS010000226">
    <property type="protein sequence ID" value="KAG9332954.1"/>
    <property type="molecule type" value="Genomic_DNA"/>
</dbReference>
<proteinExistence type="predicted"/>
<evidence type="ECO:0000256" key="1">
    <source>
        <dbReference type="SAM" id="SignalP"/>
    </source>
</evidence>